<evidence type="ECO:0000313" key="5">
    <source>
        <dbReference type="Proteomes" id="UP000694523"/>
    </source>
</evidence>
<dbReference type="InterPro" id="IPR036179">
    <property type="entry name" value="Ig-like_dom_sf"/>
</dbReference>
<dbReference type="Pfam" id="PF13927">
    <property type="entry name" value="Ig_3"/>
    <property type="match status" value="1"/>
</dbReference>
<keyword evidence="1" id="KW-0732">Signal</keyword>
<dbReference type="InterPro" id="IPR013783">
    <property type="entry name" value="Ig-like_fold"/>
</dbReference>
<dbReference type="GO" id="GO:0007156">
    <property type="term" value="P:homophilic cell adhesion via plasma membrane adhesion molecules"/>
    <property type="evidence" value="ECO:0007669"/>
    <property type="project" value="TreeGrafter"/>
</dbReference>
<dbReference type="InterPro" id="IPR003598">
    <property type="entry name" value="Ig_sub2"/>
</dbReference>
<accession>A0A8C6UAS9</accession>
<evidence type="ECO:0000256" key="1">
    <source>
        <dbReference type="ARBA" id="ARBA00022729"/>
    </source>
</evidence>
<organism evidence="4 5">
    <name type="scientific">Neogobius melanostomus</name>
    <name type="common">round goby</name>
    <dbReference type="NCBI Taxonomy" id="47308"/>
    <lineage>
        <taxon>Eukaryota</taxon>
        <taxon>Metazoa</taxon>
        <taxon>Chordata</taxon>
        <taxon>Craniata</taxon>
        <taxon>Vertebrata</taxon>
        <taxon>Euteleostomi</taxon>
        <taxon>Actinopterygii</taxon>
        <taxon>Neopterygii</taxon>
        <taxon>Teleostei</taxon>
        <taxon>Neoteleostei</taxon>
        <taxon>Acanthomorphata</taxon>
        <taxon>Gobiaria</taxon>
        <taxon>Gobiiformes</taxon>
        <taxon>Gobioidei</taxon>
        <taxon>Gobiidae</taxon>
        <taxon>Benthophilinae</taxon>
        <taxon>Neogobiini</taxon>
        <taxon>Neogobius</taxon>
    </lineage>
</organism>
<dbReference type="Ensembl" id="ENSNMLT00000037399.1">
    <property type="protein sequence ID" value="ENSNMLP00000033567.1"/>
    <property type="gene ID" value="ENSNMLG00000020984.1"/>
</dbReference>
<dbReference type="InterPro" id="IPR007110">
    <property type="entry name" value="Ig-like_dom"/>
</dbReference>
<dbReference type="Proteomes" id="UP000694523">
    <property type="component" value="Unplaced"/>
</dbReference>
<reference evidence="4" key="2">
    <citation type="submission" date="2025-09" db="UniProtKB">
        <authorList>
            <consortium name="Ensembl"/>
        </authorList>
    </citation>
    <scope>IDENTIFICATION</scope>
</reference>
<dbReference type="FunFam" id="2.60.40.10:FF:000291">
    <property type="entry name" value="Neuroplastin b"/>
    <property type="match status" value="1"/>
</dbReference>
<dbReference type="SMART" id="SM00409">
    <property type="entry name" value="IG"/>
    <property type="match status" value="1"/>
</dbReference>
<sequence length="165" mass="18682">MSDLFENPLQNKSKAAVRSHSSGFIKSPLSETKFTGDAFELYCDVIGNPTPEIQWWYSETNRLDSFRQLWDGARKRRVSIGTAYGVNAVSVLGVSRLTLDDAGIYECRASNDPQRNNLYQNPATTWVRAQATVTVLQSEWLAKKKKKHCHCNVRGQLIDHFMALT</sequence>
<dbReference type="SUPFAM" id="SSF48726">
    <property type="entry name" value="Immunoglobulin"/>
    <property type="match status" value="1"/>
</dbReference>
<feature type="domain" description="Ig-like" evidence="3">
    <location>
        <begin position="36"/>
        <end position="134"/>
    </location>
</feature>
<keyword evidence="5" id="KW-1185">Reference proteome</keyword>
<dbReference type="GO" id="GO:0005886">
    <property type="term" value="C:plasma membrane"/>
    <property type="evidence" value="ECO:0007669"/>
    <property type="project" value="TreeGrafter"/>
</dbReference>
<dbReference type="AlphaFoldDB" id="A0A8C6UAS9"/>
<dbReference type="PROSITE" id="PS50835">
    <property type="entry name" value="IG_LIKE"/>
    <property type="match status" value="1"/>
</dbReference>
<dbReference type="InterPro" id="IPR003599">
    <property type="entry name" value="Ig_sub"/>
</dbReference>
<dbReference type="PANTHER" id="PTHR45080:SF8">
    <property type="entry name" value="IG-LIKE DOMAIN-CONTAINING PROTEIN"/>
    <property type="match status" value="1"/>
</dbReference>
<reference evidence="4" key="1">
    <citation type="submission" date="2025-08" db="UniProtKB">
        <authorList>
            <consortium name="Ensembl"/>
        </authorList>
    </citation>
    <scope>IDENTIFICATION</scope>
</reference>
<dbReference type="InterPro" id="IPR050958">
    <property type="entry name" value="Cell_Adh-Cytoskel_Orgn"/>
</dbReference>
<evidence type="ECO:0000256" key="2">
    <source>
        <dbReference type="ARBA" id="ARBA00023157"/>
    </source>
</evidence>
<keyword evidence="2" id="KW-1015">Disulfide bond</keyword>
<dbReference type="PANTHER" id="PTHR45080">
    <property type="entry name" value="CONTACTIN 5"/>
    <property type="match status" value="1"/>
</dbReference>
<name>A0A8C6UAS9_9GOBI</name>
<dbReference type="Gene3D" id="2.60.40.10">
    <property type="entry name" value="Immunoglobulins"/>
    <property type="match status" value="1"/>
</dbReference>
<evidence type="ECO:0000259" key="3">
    <source>
        <dbReference type="PROSITE" id="PS50835"/>
    </source>
</evidence>
<protein>
    <recommendedName>
        <fullName evidence="3">Ig-like domain-containing protein</fullName>
    </recommendedName>
</protein>
<evidence type="ECO:0000313" key="4">
    <source>
        <dbReference type="Ensembl" id="ENSNMLP00000033567.1"/>
    </source>
</evidence>
<dbReference type="SMART" id="SM00408">
    <property type="entry name" value="IGc2"/>
    <property type="match status" value="1"/>
</dbReference>
<proteinExistence type="predicted"/>